<evidence type="ECO:0000256" key="1">
    <source>
        <dbReference type="ARBA" id="ARBA00010928"/>
    </source>
</evidence>
<dbReference type="OrthoDB" id="9815825at2"/>
<comment type="caution">
    <text evidence="5">The sequence shown here is derived from an EMBL/GenBank/DDBJ whole genome shotgun (WGS) entry which is preliminary data.</text>
</comment>
<name>A0A7C8KY12_9BACI</name>
<dbReference type="InterPro" id="IPR055170">
    <property type="entry name" value="GFO_IDH_MocA-like_dom"/>
</dbReference>
<dbReference type="Proteomes" id="UP000480246">
    <property type="component" value="Unassembled WGS sequence"/>
</dbReference>
<evidence type="ECO:0000313" key="5">
    <source>
        <dbReference type="EMBL" id="KAB8139240.1"/>
    </source>
</evidence>
<feature type="domain" description="Gfo/Idh/MocA-like oxidoreductase N-terminal" evidence="3">
    <location>
        <begin position="16"/>
        <end position="115"/>
    </location>
</feature>
<evidence type="ECO:0000256" key="2">
    <source>
        <dbReference type="ARBA" id="ARBA00023002"/>
    </source>
</evidence>
<comment type="similarity">
    <text evidence="1">Belongs to the Gfo/Idh/MocA family.</text>
</comment>
<dbReference type="InterPro" id="IPR036291">
    <property type="entry name" value="NAD(P)-bd_dom_sf"/>
</dbReference>
<keyword evidence="6" id="KW-1185">Reference proteome</keyword>
<reference evidence="5 6" key="1">
    <citation type="submission" date="2019-10" db="EMBL/GenBank/DDBJ databases">
        <title>Gracilibacillus sp. nov. isolated from rice seeds.</title>
        <authorList>
            <person name="He S."/>
        </authorList>
    </citation>
    <scope>NUCLEOTIDE SEQUENCE [LARGE SCALE GENOMIC DNA]</scope>
    <source>
        <strain evidence="5 6">TD8</strain>
    </source>
</reference>
<feature type="domain" description="GFO/IDH/MocA-like oxidoreductase" evidence="4">
    <location>
        <begin position="124"/>
        <end position="234"/>
    </location>
</feature>
<dbReference type="PANTHER" id="PTHR42840">
    <property type="entry name" value="NAD(P)-BINDING ROSSMANN-FOLD SUPERFAMILY PROTEIN-RELATED"/>
    <property type="match status" value="1"/>
</dbReference>
<dbReference type="RefSeq" id="WP_153400917.1">
    <property type="nucleotide sequence ID" value="NZ_ML762424.1"/>
</dbReference>
<organism evidence="5 6">
    <name type="scientific">Gracilibacillus oryzae</name>
    <dbReference type="NCBI Taxonomy" id="1672701"/>
    <lineage>
        <taxon>Bacteria</taxon>
        <taxon>Bacillati</taxon>
        <taxon>Bacillota</taxon>
        <taxon>Bacilli</taxon>
        <taxon>Bacillales</taxon>
        <taxon>Bacillaceae</taxon>
        <taxon>Gracilibacillus</taxon>
    </lineage>
</organism>
<dbReference type="SUPFAM" id="SSF51735">
    <property type="entry name" value="NAD(P)-binding Rossmann-fold domains"/>
    <property type="match status" value="1"/>
</dbReference>
<protein>
    <submittedName>
        <fullName evidence="5">Gfo/Idh/MocA family oxidoreductase</fullName>
    </submittedName>
</protein>
<evidence type="ECO:0000313" key="6">
    <source>
        <dbReference type="Proteomes" id="UP000480246"/>
    </source>
</evidence>
<dbReference type="SUPFAM" id="SSF55347">
    <property type="entry name" value="Glyceraldehyde-3-phosphate dehydrogenase-like, C-terminal domain"/>
    <property type="match status" value="1"/>
</dbReference>
<dbReference type="AlphaFoldDB" id="A0A7C8KY12"/>
<dbReference type="EMBL" id="WEID01000005">
    <property type="protein sequence ID" value="KAB8139240.1"/>
    <property type="molecule type" value="Genomic_DNA"/>
</dbReference>
<gene>
    <name evidence="5" type="ORF">F9U64_01040</name>
</gene>
<keyword evidence="2" id="KW-0560">Oxidoreductase</keyword>
<dbReference type="InterPro" id="IPR000683">
    <property type="entry name" value="Gfo/Idh/MocA-like_OxRdtase_N"/>
</dbReference>
<dbReference type="Gene3D" id="3.30.360.10">
    <property type="entry name" value="Dihydrodipicolinate Reductase, domain 2"/>
    <property type="match status" value="1"/>
</dbReference>
<dbReference type="Pfam" id="PF01408">
    <property type="entry name" value="GFO_IDH_MocA"/>
    <property type="match status" value="1"/>
</dbReference>
<evidence type="ECO:0000259" key="3">
    <source>
        <dbReference type="Pfam" id="PF01408"/>
    </source>
</evidence>
<proteinExistence type="inferred from homology"/>
<accession>A0A7C8KY12</accession>
<dbReference type="Pfam" id="PF22725">
    <property type="entry name" value="GFO_IDH_MocA_C3"/>
    <property type="match status" value="1"/>
</dbReference>
<dbReference type="Gene3D" id="3.40.50.720">
    <property type="entry name" value="NAD(P)-binding Rossmann-like Domain"/>
    <property type="match status" value="1"/>
</dbReference>
<evidence type="ECO:0000259" key="4">
    <source>
        <dbReference type="Pfam" id="PF22725"/>
    </source>
</evidence>
<dbReference type="PANTHER" id="PTHR42840:SF3">
    <property type="entry name" value="BINDING ROSSMANN FOLD OXIDOREDUCTASE, PUTATIVE (AFU_ORTHOLOGUE AFUA_2G10240)-RELATED"/>
    <property type="match status" value="1"/>
</dbReference>
<dbReference type="GO" id="GO:0016491">
    <property type="term" value="F:oxidoreductase activity"/>
    <property type="evidence" value="ECO:0007669"/>
    <property type="project" value="UniProtKB-KW"/>
</dbReference>
<sequence>MINLAIISENHERVHEWMKIEHVDIAAILLTEGVDSNQIPKELKHKLVHKPEDILSMDVDLVDLCVPAQVKPDMIRQLYKEGLHIFTETPLATDANLAATLYKECKDKMVGLYVGNTIRFSPEFLEARKHVENGQLGRTGVNRISSKDKHPGDNADIFLELGAPVFDWLYWTFGEVERVIAKQVQKQRKDGSPVEYALIDLRHEDQTFSHVELSWAGSEKQMSFELTGNQGMLENDSKNSQPIVVEGAADIALEEQILGKTAIQRELDHVVQVIKQSQKPIVTTEDAIKAVKITDAVKKSVSTGQPVELKEGVIL</sequence>
<dbReference type="GO" id="GO:0000166">
    <property type="term" value="F:nucleotide binding"/>
    <property type="evidence" value="ECO:0007669"/>
    <property type="project" value="InterPro"/>
</dbReference>